<protein>
    <submittedName>
        <fullName evidence="2">Divergent 4Fe-4S mono-cluster protein</fullName>
    </submittedName>
</protein>
<reference evidence="2 3" key="1">
    <citation type="submission" date="2019-03" db="EMBL/GenBank/DDBJ databases">
        <title>Genomic Encyclopedia of Archaeal and Bacterial Type Strains, Phase II (KMG-II): from individual species to whole genera.</title>
        <authorList>
            <person name="Goeker M."/>
        </authorList>
    </citation>
    <scope>NUCLEOTIDE SEQUENCE [LARGE SCALE GENOMIC DNA]</scope>
    <source>
        <strain evidence="2 3">DSM 28135</strain>
    </source>
</reference>
<feature type="domain" description="Divergent 4Fe-4S mono-cluster" evidence="1">
    <location>
        <begin position="6"/>
        <end position="51"/>
    </location>
</feature>
<proteinExistence type="predicted"/>
<evidence type="ECO:0000259" key="1">
    <source>
        <dbReference type="Pfam" id="PF06902"/>
    </source>
</evidence>
<evidence type="ECO:0000313" key="2">
    <source>
        <dbReference type="EMBL" id="TDU34321.1"/>
    </source>
</evidence>
<dbReference type="AlphaFoldDB" id="A0A4R7PKI5"/>
<dbReference type="EMBL" id="SOBW01000010">
    <property type="protein sequence ID" value="TDU34321.1"/>
    <property type="molecule type" value="Genomic_DNA"/>
</dbReference>
<name>A0A4R7PKI5_9FLAO</name>
<dbReference type="Pfam" id="PF06902">
    <property type="entry name" value="Fer4_19"/>
    <property type="match status" value="1"/>
</dbReference>
<keyword evidence="3" id="KW-1185">Reference proteome</keyword>
<sequence length="53" mass="6081">MDTKVYSNGDVTTLWKAEKCIHSGICVKTLPQVYNPKERPWIKPENASTPELY</sequence>
<organism evidence="2 3">
    <name type="scientific">Gelidibacter sediminis</name>
    <dbReference type="NCBI Taxonomy" id="1608710"/>
    <lineage>
        <taxon>Bacteria</taxon>
        <taxon>Pseudomonadati</taxon>
        <taxon>Bacteroidota</taxon>
        <taxon>Flavobacteriia</taxon>
        <taxon>Flavobacteriales</taxon>
        <taxon>Flavobacteriaceae</taxon>
        <taxon>Gelidibacter</taxon>
    </lineage>
</organism>
<dbReference type="Proteomes" id="UP000294689">
    <property type="component" value="Unassembled WGS sequence"/>
</dbReference>
<comment type="caution">
    <text evidence="2">The sequence shown here is derived from an EMBL/GenBank/DDBJ whole genome shotgun (WGS) entry which is preliminary data.</text>
</comment>
<evidence type="ECO:0000313" key="3">
    <source>
        <dbReference type="Proteomes" id="UP000294689"/>
    </source>
</evidence>
<gene>
    <name evidence="2" type="ORF">BXY82_2988</name>
</gene>
<dbReference type="InterPro" id="IPR010693">
    <property type="entry name" value="Divergent_4Fe-4S_mono-cluster"/>
</dbReference>
<dbReference type="RefSeq" id="WP_317128599.1">
    <property type="nucleotide sequence ID" value="NZ_SOBW01000010.1"/>
</dbReference>
<accession>A0A4R7PKI5</accession>